<dbReference type="RefSeq" id="WP_081145779.1">
    <property type="nucleotide sequence ID" value="NZ_LVYD01000013.1"/>
</dbReference>
<organism evidence="2 3">
    <name type="scientific">Niastella vici</name>
    <dbReference type="NCBI Taxonomy" id="1703345"/>
    <lineage>
        <taxon>Bacteria</taxon>
        <taxon>Pseudomonadati</taxon>
        <taxon>Bacteroidota</taxon>
        <taxon>Chitinophagia</taxon>
        <taxon>Chitinophagales</taxon>
        <taxon>Chitinophagaceae</taxon>
        <taxon>Niastella</taxon>
    </lineage>
</organism>
<dbReference type="SUPFAM" id="SSF109854">
    <property type="entry name" value="DinB/YfiT-like putative metalloenzymes"/>
    <property type="match status" value="1"/>
</dbReference>
<dbReference type="OrthoDB" id="679284at2"/>
<keyword evidence="3" id="KW-1185">Reference proteome</keyword>
<sequence length="168" mass="18651">MKTPNELYQEFEAATNGYLDLVAALSQDEINTVPFPGSWTAAQVTEHLCKSDNAMIQALNGPVQPTSRPADDMVNNLRAIFLDFSTKLPSPEFIIPDAGTHDKDDLISFFKAGREQIGKAIKTLDLTATCHLPIFGEPTRLELIAFIIFHTLRHTNQVKNISEKLVNV</sequence>
<dbReference type="InterPro" id="IPR034660">
    <property type="entry name" value="DinB/YfiT-like"/>
</dbReference>
<proteinExistence type="predicted"/>
<protein>
    <recommendedName>
        <fullName evidence="1">DinB-like domain-containing protein</fullName>
    </recommendedName>
</protein>
<accession>A0A1V9G5V3</accession>
<evidence type="ECO:0000259" key="1">
    <source>
        <dbReference type="Pfam" id="PF12867"/>
    </source>
</evidence>
<dbReference type="Proteomes" id="UP000192796">
    <property type="component" value="Unassembled WGS sequence"/>
</dbReference>
<dbReference type="Gene3D" id="1.20.120.450">
    <property type="entry name" value="dinb family like domain"/>
    <property type="match status" value="1"/>
</dbReference>
<name>A0A1V9G5V3_9BACT</name>
<reference evidence="2 3" key="1">
    <citation type="submission" date="2016-03" db="EMBL/GenBank/DDBJ databases">
        <title>Niastella vici sp. nov., isolated from farmland soil.</title>
        <authorList>
            <person name="Chen L."/>
            <person name="Wang D."/>
            <person name="Yang S."/>
            <person name="Wang G."/>
        </authorList>
    </citation>
    <scope>NUCLEOTIDE SEQUENCE [LARGE SCALE GENOMIC DNA]</scope>
    <source>
        <strain evidence="2 3">DJ57</strain>
    </source>
</reference>
<dbReference type="EMBL" id="LVYD01000013">
    <property type="protein sequence ID" value="OQP65934.1"/>
    <property type="molecule type" value="Genomic_DNA"/>
</dbReference>
<gene>
    <name evidence="2" type="ORF">A3860_15200</name>
</gene>
<feature type="domain" description="DinB-like" evidence="1">
    <location>
        <begin position="11"/>
        <end position="158"/>
    </location>
</feature>
<evidence type="ECO:0000313" key="3">
    <source>
        <dbReference type="Proteomes" id="UP000192796"/>
    </source>
</evidence>
<dbReference type="STRING" id="1703345.A3860_15200"/>
<dbReference type="Pfam" id="PF12867">
    <property type="entry name" value="DinB_2"/>
    <property type="match status" value="1"/>
</dbReference>
<evidence type="ECO:0000313" key="2">
    <source>
        <dbReference type="EMBL" id="OQP65934.1"/>
    </source>
</evidence>
<dbReference type="InterPro" id="IPR024775">
    <property type="entry name" value="DinB-like"/>
</dbReference>
<comment type="caution">
    <text evidence="2">The sequence shown here is derived from an EMBL/GenBank/DDBJ whole genome shotgun (WGS) entry which is preliminary data.</text>
</comment>
<dbReference type="AlphaFoldDB" id="A0A1V9G5V3"/>